<feature type="transmembrane region" description="Helical" evidence="1">
    <location>
        <begin position="33"/>
        <end position="50"/>
    </location>
</feature>
<evidence type="ECO:0000313" key="3">
    <source>
        <dbReference type="Proteomes" id="UP000320948"/>
    </source>
</evidence>
<keyword evidence="1" id="KW-1133">Transmembrane helix</keyword>
<comment type="caution">
    <text evidence="2">The sequence shown here is derived from an EMBL/GenBank/DDBJ whole genome shotgun (WGS) entry which is preliminary data.</text>
</comment>
<evidence type="ECO:0000256" key="1">
    <source>
        <dbReference type="SAM" id="Phobius"/>
    </source>
</evidence>
<protein>
    <submittedName>
        <fullName evidence="2">Uncharacterized protein</fullName>
    </submittedName>
</protein>
<evidence type="ECO:0000313" key="2">
    <source>
        <dbReference type="EMBL" id="TKW61618.1"/>
    </source>
</evidence>
<sequence>MPRIPHLYLGLLTGTAIAQYVSGQTKAAAFCLILLAGALLSNHWLTSGNAKPGPKKHMPRRNVPLSPPAPLLKIFTICTAGSCSLAIAASSHLYLTTSATVFIALTLTLSTTIISLVLFHLNTQ</sequence>
<keyword evidence="1" id="KW-0812">Transmembrane</keyword>
<dbReference type="AlphaFoldDB" id="A0A6N4REW1"/>
<feature type="transmembrane region" description="Helical" evidence="1">
    <location>
        <begin position="71"/>
        <end position="95"/>
    </location>
</feature>
<gene>
    <name evidence="2" type="ORF">DI628_03050</name>
</gene>
<reference evidence="2 3" key="1">
    <citation type="journal article" date="2017" name="Nat. Commun.">
        <title>In situ click chemistry generation of cyclooxygenase-2 inhibitors.</title>
        <authorList>
            <person name="Bhardwaj A."/>
            <person name="Kaur J."/>
            <person name="Wuest M."/>
            <person name="Wuest F."/>
        </authorList>
    </citation>
    <scope>NUCLEOTIDE SEQUENCE [LARGE SCALE GENOMIC DNA]</scope>
    <source>
        <strain evidence="2">S2_018_000_R2_106</strain>
    </source>
</reference>
<proteinExistence type="predicted"/>
<keyword evidence="1" id="KW-0472">Membrane</keyword>
<dbReference type="Proteomes" id="UP000320948">
    <property type="component" value="Unassembled WGS sequence"/>
</dbReference>
<accession>A0A6N4REW1</accession>
<feature type="transmembrane region" description="Helical" evidence="1">
    <location>
        <begin position="101"/>
        <end position="121"/>
    </location>
</feature>
<organism evidence="2 3">
    <name type="scientific">Blastochloris viridis</name>
    <name type="common">Rhodopseudomonas viridis</name>
    <dbReference type="NCBI Taxonomy" id="1079"/>
    <lineage>
        <taxon>Bacteria</taxon>
        <taxon>Pseudomonadati</taxon>
        <taxon>Pseudomonadota</taxon>
        <taxon>Alphaproteobacteria</taxon>
        <taxon>Hyphomicrobiales</taxon>
        <taxon>Blastochloridaceae</taxon>
        <taxon>Blastochloris</taxon>
    </lineage>
</organism>
<dbReference type="EMBL" id="VAFM01000001">
    <property type="protein sequence ID" value="TKW61618.1"/>
    <property type="molecule type" value="Genomic_DNA"/>
</dbReference>
<name>A0A6N4REW1_BLAVI</name>